<accession>A0ACB9ZVS1</accession>
<comment type="caution">
    <text evidence="1">The sequence shown here is derived from an EMBL/GenBank/DDBJ whole genome shotgun (WGS) entry which is preliminary data.</text>
</comment>
<dbReference type="Proteomes" id="UP001060085">
    <property type="component" value="Linkage Group LG08"/>
</dbReference>
<keyword evidence="2" id="KW-1185">Reference proteome</keyword>
<gene>
    <name evidence="1" type="ORF">M9H77_36332</name>
</gene>
<name>A0ACB9ZVS1_CATRO</name>
<reference evidence="2" key="1">
    <citation type="journal article" date="2023" name="Nat. Plants">
        <title>Single-cell RNA sequencing provides a high-resolution roadmap for understanding the multicellular compartmentation of specialized metabolism.</title>
        <authorList>
            <person name="Sun S."/>
            <person name="Shen X."/>
            <person name="Li Y."/>
            <person name="Li Y."/>
            <person name="Wang S."/>
            <person name="Li R."/>
            <person name="Zhang H."/>
            <person name="Shen G."/>
            <person name="Guo B."/>
            <person name="Wei J."/>
            <person name="Xu J."/>
            <person name="St-Pierre B."/>
            <person name="Chen S."/>
            <person name="Sun C."/>
        </authorList>
    </citation>
    <scope>NUCLEOTIDE SEQUENCE [LARGE SCALE GENOMIC DNA]</scope>
</reference>
<evidence type="ECO:0000313" key="2">
    <source>
        <dbReference type="Proteomes" id="UP001060085"/>
    </source>
</evidence>
<dbReference type="EMBL" id="CM044708">
    <property type="protein sequence ID" value="KAI5650327.1"/>
    <property type="molecule type" value="Genomic_DNA"/>
</dbReference>
<organism evidence="1 2">
    <name type="scientific">Catharanthus roseus</name>
    <name type="common">Madagascar periwinkle</name>
    <name type="synonym">Vinca rosea</name>
    <dbReference type="NCBI Taxonomy" id="4058"/>
    <lineage>
        <taxon>Eukaryota</taxon>
        <taxon>Viridiplantae</taxon>
        <taxon>Streptophyta</taxon>
        <taxon>Embryophyta</taxon>
        <taxon>Tracheophyta</taxon>
        <taxon>Spermatophyta</taxon>
        <taxon>Magnoliopsida</taxon>
        <taxon>eudicotyledons</taxon>
        <taxon>Gunneridae</taxon>
        <taxon>Pentapetalae</taxon>
        <taxon>asterids</taxon>
        <taxon>lamiids</taxon>
        <taxon>Gentianales</taxon>
        <taxon>Apocynaceae</taxon>
        <taxon>Rauvolfioideae</taxon>
        <taxon>Vinceae</taxon>
        <taxon>Catharanthinae</taxon>
        <taxon>Catharanthus</taxon>
    </lineage>
</organism>
<proteinExistence type="predicted"/>
<protein>
    <submittedName>
        <fullName evidence="1">Uncharacterized protein</fullName>
    </submittedName>
</protein>
<sequence>MAWKFKEWKGAHNFCEHEGSRIVILWNPLHVSGDKGTKLFHSLIKWNANKNFIASITREDGSHTNSMKEDTRRWNDALLAKTLWNIHLKKDTLWCKLTILVRKDFPLLSKWLLSIRDKLAETLGSIEAAMGMISSWIFGDNANASMAYEFFKAQGQLLAWSKIVWKPIIPPKFSFCLWLAVLERVLAIDRLHFLGTNKMCKLYE</sequence>
<evidence type="ECO:0000313" key="1">
    <source>
        <dbReference type="EMBL" id="KAI5650327.1"/>
    </source>
</evidence>